<accession>N0BBZ9</accession>
<proteinExistence type="predicted"/>
<dbReference type="RefSeq" id="WP_015590747.1">
    <property type="nucleotide sequence ID" value="NC_021169.1"/>
</dbReference>
<reference evidence="1 2" key="1">
    <citation type="journal article" date="2013" name="Genome Announc.">
        <title>Complete Genome Sequence of the Thermophilic and Facultatively Chemolithoautotrophic Sulfate Reducer Archaeoglobus sulfaticallidus Strain PM70-1T.</title>
        <authorList>
            <person name="Stokke R."/>
            <person name="Hocking W.P."/>
            <person name="Steinsbu B.O."/>
            <person name="Steen I.H."/>
        </authorList>
    </citation>
    <scope>NUCLEOTIDE SEQUENCE [LARGE SCALE GENOMIC DNA]</scope>
    <source>
        <strain evidence="1">PM70-1</strain>
    </source>
</reference>
<dbReference type="OrthoDB" id="382520at2157"/>
<dbReference type="KEGG" id="ast:Asulf_01149"/>
<name>N0BBZ9_9EURY</name>
<dbReference type="STRING" id="387631.Asulf_01149"/>
<dbReference type="AlphaFoldDB" id="N0BBZ9"/>
<dbReference type="Proteomes" id="UP000013307">
    <property type="component" value="Chromosome"/>
</dbReference>
<evidence type="ECO:0000313" key="2">
    <source>
        <dbReference type="Proteomes" id="UP000013307"/>
    </source>
</evidence>
<dbReference type="GeneID" id="15392790"/>
<sequence length="125" mass="14755">MFSDEIRNRIREFIPKRIDKFPKLKRGEPYRFHKWGYDREGRFCLYYVVTGGKEKYPKRIPIEELEAAVVRLLETGKFNREDFRELCPVANSDGPCGFTVIGRILEALYGAMYEGRGRGFEKMSF</sequence>
<organism evidence="1 2">
    <name type="scientific">Archaeoglobus sulfaticallidus PM70-1</name>
    <dbReference type="NCBI Taxonomy" id="387631"/>
    <lineage>
        <taxon>Archaea</taxon>
        <taxon>Methanobacteriati</taxon>
        <taxon>Methanobacteriota</taxon>
        <taxon>Archaeoglobi</taxon>
        <taxon>Archaeoglobales</taxon>
        <taxon>Archaeoglobaceae</taxon>
        <taxon>Archaeoglobus</taxon>
    </lineage>
</organism>
<evidence type="ECO:0000313" key="1">
    <source>
        <dbReference type="EMBL" id="AGK61149.1"/>
    </source>
</evidence>
<keyword evidence="2" id="KW-1185">Reference proteome</keyword>
<protein>
    <submittedName>
        <fullName evidence="1">Uncharacterized protein</fullName>
    </submittedName>
</protein>
<dbReference type="HOGENOM" id="CLU_1987498_0_0_2"/>
<gene>
    <name evidence="1" type="ORF">Asulf_01149</name>
</gene>
<dbReference type="EMBL" id="CP005290">
    <property type="protein sequence ID" value="AGK61149.1"/>
    <property type="molecule type" value="Genomic_DNA"/>
</dbReference>